<evidence type="ECO:0000256" key="1">
    <source>
        <dbReference type="ARBA" id="ARBA00006517"/>
    </source>
</evidence>
<proteinExistence type="inferred from homology"/>
<feature type="region of interest" description="Disordered" evidence="6">
    <location>
        <begin position="520"/>
        <end position="560"/>
    </location>
</feature>
<dbReference type="HOGENOM" id="CLU_003041_1_3_1"/>
<evidence type="ECO:0000256" key="6">
    <source>
        <dbReference type="SAM" id="MobiDB-lite"/>
    </source>
</evidence>
<feature type="domain" description="Helicase C-terminal" evidence="8">
    <location>
        <begin position="390"/>
        <end position="541"/>
    </location>
</feature>
<dbReference type="Proteomes" id="UP000001568">
    <property type="component" value="Chromosome 15"/>
</dbReference>
<dbReference type="OMA" id="DFQQKGG"/>
<feature type="region of interest" description="Disordered" evidence="6">
    <location>
        <begin position="1"/>
        <end position="21"/>
    </location>
</feature>
<dbReference type="Gramene" id="ABO99939">
    <property type="protein sequence ID" value="ABO99939"/>
    <property type="gene ID" value="OSTLU_27896"/>
</dbReference>
<keyword evidence="10" id="KW-1185">Reference proteome</keyword>
<gene>
    <name evidence="9" type="ORF">OSTLU_27896</name>
</gene>
<dbReference type="SUPFAM" id="SSF52540">
    <property type="entry name" value="P-loop containing nucleoside triphosphate hydrolases"/>
    <property type="match status" value="1"/>
</dbReference>
<dbReference type="InterPro" id="IPR027417">
    <property type="entry name" value="P-loop_NTPase"/>
</dbReference>
<dbReference type="OrthoDB" id="10256233at2759"/>
<feature type="compositionally biased region" description="Basic and acidic residues" evidence="6">
    <location>
        <begin position="292"/>
        <end position="304"/>
    </location>
</feature>
<evidence type="ECO:0000256" key="3">
    <source>
        <dbReference type="ARBA" id="ARBA00022801"/>
    </source>
</evidence>
<dbReference type="PANTHER" id="PTHR47959">
    <property type="entry name" value="ATP-DEPENDENT RNA HELICASE RHLE-RELATED"/>
    <property type="match status" value="1"/>
</dbReference>
<evidence type="ECO:0000313" key="10">
    <source>
        <dbReference type="Proteomes" id="UP000001568"/>
    </source>
</evidence>
<sequence>MAAATRVSRATARESARGARALARGTWDDARAIRALAGDERRAGGAGRGRGVVSASAASGASGASEREIASAQTVHAKVRWALKNLGFETLTEIQAAAVPAAAENSDVVIAAETGSGKTLSYLIPIWSNLLERGVGGRDDDDGSRETGALILCPNATLCEQVARVANSLVDEGTGEPLLRTYALTPETGTPFHAPDVYVTTPARAVDDLLRFREGAWRRGSFSPTARTLRHVVFDEADMLFSGGYLKPLRMCFDVLYREEKLASEGFYLPGTGNEDAAAEWDGDVDRDASSFERDWRKDHDGPRKRGPALGGKGKVGLGDGRDFRRQYIFAAATVMSNGKKTPGAMIKYGFPDAKWIEGRRLHRSVESVNQTWVEATLETRAMALADAVGLTSAGASAEKTMIFVNTAAAADEIAREFNALGLRAAAFHADMASHERAMRLKDFADGVITALVCTDSAARGVDIPGVTHVVQAEFAGNAVDYLHRIGRTARAGATGRVTNICLPGSADLVRAVRDAEANGDPVESAFSRKRSFRKKTKKYGPSRKGVADLSLRRARDQRS</sequence>
<dbReference type="GO" id="GO:0009507">
    <property type="term" value="C:chloroplast"/>
    <property type="evidence" value="ECO:0007669"/>
    <property type="project" value="EnsemblPlants"/>
</dbReference>
<dbReference type="AlphaFoldDB" id="A4S8M0"/>
<dbReference type="SMART" id="SM00487">
    <property type="entry name" value="DEXDc"/>
    <property type="match status" value="1"/>
</dbReference>
<keyword evidence="3" id="KW-0378">Hydrolase</keyword>
<dbReference type="Pfam" id="PF00271">
    <property type="entry name" value="Helicase_C"/>
    <property type="match status" value="1"/>
</dbReference>
<dbReference type="PROSITE" id="PS51192">
    <property type="entry name" value="HELICASE_ATP_BIND_1"/>
    <property type="match status" value="1"/>
</dbReference>
<dbReference type="CDD" id="cd18787">
    <property type="entry name" value="SF2_C_DEAD"/>
    <property type="match status" value="1"/>
</dbReference>
<dbReference type="GeneID" id="5005792"/>
<protein>
    <submittedName>
        <fullName evidence="9">Uncharacterized protein</fullName>
    </submittedName>
</protein>
<reference evidence="9 10" key="1">
    <citation type="journal article" date="2007" name="Proc. Natl. Acad. Sci. U.S.A.">
        <title>The tiny eukaryote Ostreococcus provides genomic insights into the paradox of plankton speciation.</title>
        <authorList>
            <person name="Palenik B."/>
            <person name="Grimwood J."/>
            <person name="Aerts A."/>
            <person name="Rouze P."/>
            <person name="Salamov A."/>
            <person name="Putnam N."/>
            <person name="Dupont C."/>
            <person name="Jorgensen R."/>
            <person name="Derelle E."/>
            <person name="Rombauts S."/>
            <person name="Zhou K."/>
            <person name="Otillar R."/>
            <person name="Merchant S.S."/>
            <person name="Podell S."/>
            <person name="Gaasterland T."/>
            <person name="Napoli C."/>
            <person name="Gendler K."/>
            <person name="Manuell A."/>
            <person name="Tai V."/>
            <person name="Vallon O."/>
            <person name="Piganeau G."/>
            <person name="Jancek S."/>
            <person name="Heijde M."/>
            <person name="Jabbari K."/>
            <person name="Bowler C."/>
            <person name="Lohr M."/>
            <person name="Robbens S."/>
            <person name="Werner G."/>
            <person name="Dubchak I."/>
            <person name="Pazour G.J."/>
            <person name="Ren Q."/>
            <person name="Paulsen I."/>
            <person name="Delwiche C."/>
            <person name="Schmutz J."/>
            <person name="Rokhsar D."/>
            <person name="Van de Peer Y."/>
            <person name="Moreau H."/>
            <person name="Grigoriev I.V."/>
        </authorList>
    </citation>
    <scope>NUCLEOTIDE SEQUENCE [LARGE SCALE GENOMIC DNA]</scope>
    <source>
        <strain evidence="9 10">CCE9901</strain>
    </source>
</reference>
<dbReference type="CDD" id="cd00268">
    <property type="entry name" value="DEADc"/>
    <property type="match status" value="1"/>
</dbReference>
<dbReference type="GO" id="GO:0005524">
    <property type="term" value="F:ATP binding"/>
    <property type="evidence" value="ECO:0007669"/>
    <property type="project" value="UniProtKB-KW"/>
</dbReference>
<keyword evidence="2" id="KW-0547">Nucleotide-binding</keyword>
<dbReference type="EMBL" id="CP000595">
    <property type="protein sequence ID" value="ABO99939.1"/>
    <property type="molecule type" value="Genomic_DNA"/>
</dbReference>
<dbReference type="InterPro" id="IPR011545">
    <property type="entry name" value="DEAD/DEAH_box_helicase_dom"/>
</dbReference>
<feature type="region of interest" description="Disordered" evidence="6">
    <location>
        <begin position="292"/>
        <end position="318"/>
    </location>
</feature>
<dbReference type="InterPro" id="IPR050079">
    <property type="entry name" value="DEAD_box_RNA_helicase"/>
</dbReference>
<feature type="compositionally biased region" description="Basic and acidic residues" evidence="6">
    <location>
        <begin position="551"/>
        <end position="560"/>
    </location>
</feature>
<dbReference type="GO" id="GO:0003724">
    <property type="term" value="F:RNA helicase activity"/>
    <property type="evidence" value="ECO:0007669"/>
    <property type="project" value="TreeGrafter"/>
</dbReference>
<evidence type="ECO:0000259" key="8">
    <source>
        <dbReference type="PROSITE" id="PS51194"/>
    </source>
</evidence>
<evidence type="ECO:0000256" key="4">
    <source>
        <dbReference type="ARBA" id="ARBA00022806"/>
    </source>
</evidence>
<evidence type="ECO:0000313" key="9">
    <source>
        <dbReference type="EMBL" id="ABO99939.1"/>
    </source>
</evidence>
<dbReference type="eggNOG" id="KOG0333">
    <property type="taxonomic scope" value="Eukaryota"/>
</dbReference>
<accession>A4S8M0</accession>
<dbReference type="GO" id="GO:0016787">
    <property type="term" value="F:hydrolase activity"/>
    <property type="evidence" value="ECO:0007669"/>
    <property type="project" value="UniProtKB-KW"/>
</dbReference>
<dbReference type="GO" id="GO:0003729">
    <property type="term" value="F:mRNA binding"/>
    <property type="evidence" value="ECO:0007669"/>
    <property type="project" value="EnsemblPlants"/>
</dbReference>
<keyword evidence="5" id="KW-0067">ATP-binding</keyword>
<evidence type="ECO:0000256" key="5">
    <source>
        <dbReference type="ARBA" id="ARBA00022840"/>
    </source>
</evidence>
<evidence type="ECO:0000259" key="7">
    <source>
        <dbReference type="PROSITE" id="PS51192"/>
    </source>
</evidence>
<dbReference type="InterPro" id="IPR001650">
    <property type="entry name" value="Helicase_C-like"/>
</dbReference>
<feature type="domain" description="Helicase ATP-binding" evidence="7">
    <location>
        <begin position="99"/>
        <end position="253"/>
    </location>
</feature>
<dbReference type="GO" id="GO:0005829">
    <property type="term" value="C:cytosol"/>
    <property type="evidence" value="ECO:0007669"/>
    <property type="project" value="TreeGrafter"/>
</dbReference>
<dbReference type="RefSeq" id="XP_001421646.1">
    <property type="nucleotide sequence ID" value="XM_001421609.1"/>
</dbReference>
<dbReference type="SMART" id="SM00490">
    <property type="entry name" value="HELICc"/>
    <property type="match status" value="1"/>
</dbReference>
<dbReference type="PROSITE" id="PS51194">
    <property type="entry name" value="HELICASE_CTER"/>
    <property type="match status" value="1"/>
</dbReference>
<feature type="compositionally biased region" description="Basic residues" evidence="6">
    <location>
        <begin position="528"/>
        <end position="542"/>
    </location>
</feature>
<dbReference type="Gene3D" id="3.40.50.300">
    <property type="entry name" value="P-loop containing nucleotide triphosphate hydrolases"/>
    <property type="match status" value="2"/>
</dbReference>
<feature type="compositionally biased region" description="Low complexity" evidence="6">
    <location>
        <begin position="1"/>
        <end position="10"/>
    </location>
</feature>
<dbReference type="InterPro" id="IPR044742">
    <property type="entry name" value="DEAD/DEAH_RhlB"/>
</dbReference>
<comment type="similarity">
    <text evidence="1">Belongs to the DEAD box helicase family. DDX21/DDX50 subfamily.</text>
</comment>
<dbReference type="STRING" id="436017.A4S8M0"/>
<dbReference type="KEGG" id="olu:OSTLU_27896"/>
<dbReference type="PANTHER" id="PTHR47959:SF1">
    <property type="entry name" value="ATP-DEPENDENT RNA HELICASE DBPA"/>
    <property type="match status" value="1"/>
</dbReference>
<dbReference type="InterPro" id="IPR014001">
    <property type="entry name" value="Helicase_ATP-bd"/>
</dbReference>
<evidence type="ECO:0000256" key="2">
    <source>
        <dbReference type="ARBA" id="ARBA00022741"/>
    </source>
</evidence>
<keyword evidence="4" id="KW-0347">Helicase</keyword>
<organism evidence="9 10">
    <name type="scientific">Ostreococcus lucimarinus (strain CCE9901)</name>
    <dbReference type="NCBI Taxonomy" id="436017"/>
    <lineage>
        <taxon>Eukaryota</taxon>
        <taxon>Viridiplantae</taxon>
        <taxon>Chlorophyta</taxon>
        <taxon>Mamiellophyceae</taxon>
        <taxon>Mamiellales</taxon>
        <taxon>Bathycoccaceae</taxon>
        <taxon>Ostreococcus</taxon>
    </lineage>
</organism>
<dbReference type="Pfam" id="PF00270">
    <property type="entry name" value="DEAD"/>
    <property type="match status" value="1"/>
</dbReference>
<name>A4S8M0_OSTLU</name>
<feature type="compositionally biased region" description="Gly residues" evidence="6">
    <location>
        <begin position="309"/>
        <end position="318"/>
    </location>
</feature>